<dbReference type="EMBL" id="CP127294">
    <property type="protein sequence ID" value="WIX75745.1"/>
    <property type="molecule type" value="Genomic_DNA"/>
</dbReference>
<feature type="transmembrane region" description="Helical" evidence="1">
    <location>
        <begin position="65"/>
        <end position="83"/>
    </location>
</feature>
<keyword evidence="1" id="KW-1133">Transmembrane helix</keyword>
<feature type="transmembrane region" description="Helical" evidence="1">
    <location>
        <begin position="39"/>
        <end position="59"/>
    </location>
</feature>
<keyword evidence="3" id="KW-1185">Reference proteome</keyword>
<evidence type="ECO:0000256" key="1">
    <source>
        <dbReference type="SAM" id="Phobius"/>
    </source>
</evidence>
<gene>
    <name evidence="2" type="ORF">QRX50_30205</name>
</gene>
<accession>A0A9Y2MP89</accession>
<keyword evidence="1" id="KW-0812">Transmembrane</keyword>
<dbReference type="AlphaFoldDB" id="A0A9Y2MP89"/>
<dbReference type="Proteomes" id="UP001236014">
    <property type="component" value="Chromosome"/>
</dbReference>
<name>A0A9Y2MP89_9PSEU</name>
<proteinExistence type="predicted"/>
<dbReference type="RefSeq" id="WP_285966509.1">
    <property type="nucleotide sequence ID" value="NZ_CP127294.1"/>
</dbReference>
<dbReference type="Pfam" id="PF11239">
    <property type="entry name" value="DUF3040"/>
    <property type="match status" value="1"/>
</dbReference>
<dbReference type="InterPro" id="IPR021401">
    <property type="entry name" value="DUF3040"/>
</dbReference>
<keyword evidence="1" id="KW-0472">Membrane</keyword>
<sequence>MLSHHERSELDKIERWFELSDPELAAALSRGKPASNRRLLTLFAVLFDVSAVAFLVTGLVTTSPAFTLCALLAAGGGVALHIVRGHGRS</sequence>
<reference evidence="2 3" key="1">
    <citation type="submission" date="2023-06" db="EMBL/GenBank/DDBJ databases">
        <authorList>
            <person name="Oyuntsetseg B."/>
            <person name="Kim S.B."/>
        </authorList>
    </citation>
    <scope>NUCLEOTIDE SEQUENCE [LARGE SCALE GENOMIC DNA]</scope>
    <source>
        <strain evidence="2 3">2-15</strain>
    </source>
</reference>
<organism evidence="2 3">
    <name type="scientific">Amycolatopsis carbonis</name>
    <dbReference type="NCBI Taxonomy" id="715471"/>
    <lineage>
        <taxon>Bacteria</taxon>
        <taxon>Bacillati</taxon>
        <taxon>Actinomycetota</taxon>
        <taxon>Actinomycetes</taxon>
        <taxon>Pseudonocardiales</taxon>
        <taxon>Pseudonocardiaceae</taxon>
        <taxon>Amycolatopsis</taxon>
    </lineage>
</organism>
<protein>
    <submittedName>
        <fullName evidence="2">DUF3040 domain-containing protein</fullName>
    </submittedName>
</protein>
<dbReference type="KEGG" id="acab:QRX50_30205"/>
<evidence type="ECO:0000313" key="3">
    <source>
        <dbReference type="Proteomes" id="UP001236014"/>
    </source>
</evidence>
<evidence type="ECO:0000313" key="2">
    <source>
        <dbReference type="EMBL" id="WIX75745.1"/>
    </source>
</evidence>